<dbReference type="NCBIfam" id="NF047433">
    <property type="entry name" value="Lepto_7_Nterm"/>
    <property type="match status" value="1"/>
</dbReference>
<feature type="region of interest" description="Disordered" evidence="1">
    <location>
        <begin position="72"/>
        <end position="102"/>
    </location>
</feature>
<gene>
    <name evidence="2" type="ORF">LEP1GSC179_3274</name>
</gene>
<comment type="caution">
    <text evidence="2">The sequence shown here is derived from an EMBL/GenBank/DDBJ whole genome shotgun (WGS) entry which is preliminary data.</text>
</comment>
<proteinExistence type="predicted"/>
<sequence>MPRIPKFILSLEVFVLIILIFSSTLSASTIVLKNGKTLRGKIVNQSRTEVQIEINGKIQIISKTEISEINLKDPKKSEPKKVSATKSPPPKTEQTTTPSSWKETKWTIAGRSAILPGWGQWKIGQKEWAAISFLLFTSAALYVNNCKEKAVTEENNYKINSVVITVVAFMDPNLNPVSSDETTRTSALVTRILTTATATNSYFNNYDHATSRYNQAQWLLGAVYGLQLIHAFLLVRDYEKIQVLLSDPNPEGWKFSATTLKNPINGFTEITPTVVYTAKF</sequence>
<protein>
    <submittedName>
        <fullName evidence="2">Uncharacterized protein</fullName>
    </submittedName>
</protein>
<evidence type="ECO:0000256" key="1">
    <source>
        <dbReference type="SAM" id="MobiDB-lite"/>
    </source>
</evidence>
<organism evidence="2 3">
    <name type="scientific">Leptospira santarosai str. MOR084</name>
    <dbReference type="NCBI Taxonomy" id="1049984"/>
    <lineage>
        <taxon>Bacteria</taxon>
        <taxon>Pseudomonadati</taxon>
        <taxon>Spirochaetota</taxon>
        <taxon>Spirochaetia</taxon>
        <taxon>Leptospirales</taxon>
        <taxon>Leptospiraceae</taxon>
        <taxon>Leptospira</taxon>
    </lineage>
</organism>
<dbReference type="Proteomes" id="UP000006329">
    <property type="component" value="Unassembled WGS sequence"/>
</dbReference>
<name>A0A0E2BHX9_9LEPT</name>
<feature type="compositionally biased region" description="Basic and acidic residues" evidence="1">
    <location>
        <begin position="72"/>
        <end position="81"/>
    </location>
</feature>
<dbReference type="EMBL" id="AHON02000029">
    <property type="protein sequence ID" value="EKO34546.1"/>
    <property type="molecule type" value="Genomic_DNA"/>
</dbReference>
<keyword evidence="3" id="KW-1185">Reference proteome</keyword>
<feature type="compositionally biased region" description="Polar residues" evidence="1">
    <location>
        <begin position="92"/>
        <end position="101"/>
    </location>
</feature>
<evidence type="ECO:0000313" key="3">
    <source>
        <dbReference type="Proteomes" id="UP000006329"/>
    </source>
</evidence>
<reference evidence="2" key="1">
    <citation type="submission" date="2012-10" db="EMBL/GenBank/DDBJ databases">
        <authorList>
            <person name="Harkins D.M."/>
            <person name="Durkin A.S."/>
            <person name="Brinkac L.M."/>
            <person name="Haft D.H."/>
            <person name="Selengut J.D."/>
            <person name="Sanka R."/>
            <person name="DePew J."/>
            <person name="Purushe J."/>
            <person name="Matthias M.A."/>
            <person name="Vinetz J.M."/>
            <person name="Sutton G.G."/>
            <person name="Nierman W.C."/>
            <person name="Fouts D.E."/>
        </authorList>
    </citation>
    <scope>NUCLEOTIDE SEQUENCE [LARGE SCALE GENOMIC DNA]</scope>
    <source>
        <strain evidence="2">MOR084</strain>
    </source>
</reference>
<dbReference type="Gene3D" id="2.30.30.100">
    <property type="match status" value="1"/>
</dbReference>
<evidence type="ECO:0000313" key="2">
    <source>
        <dbReference type="EMBL" id="EKO34546.1"/>
    </source>
</evidence>
<accession>A0A0E2BHX9</accession>
<dbReference type="AlphaFoldDB" id="A0A0E2BHX9"/>
<dbReference type="RefSeq" id="WP_004476833.1">
    <property type="nucleotide sequence ID" value="NZ_AHON02000029.1"/>
</dbReference>